<dbReference type="PANTHER" id="PTHR11339">
    <property type="entry name" value="EXTRACELLULAR MATRIX GLYCOPROTEIN RELATED"/>
    <property type="match status" value="1"/>
</dbReference>
<evidence type="ECO:0000256" key="2">
    <source>
        <dbReference type="ARBA" id="ARBA00023157"/>
    </source>
</evidence>
<dbReference type="SMART" id="SM00215">
    <property type="entry name" value="VWC_out"/>
    <property type="match status" value="2"/>
</dbReference>
<dbReference type="InterPro" id="IPR001007">
    <property type="entry name" value="VWF_dom"/>
</dbReference>
<reference evidence="5" key="1">
    <citation type="submission" date="2025-08" db="UniProtKB">
        <authorList>
            <consortium name="Ensembl"/>
        </authorList>
    </citation>
    <scope>IDENTIFICATION</scope>
</reference>
<dbReference type="InterPro" id="IPR014853">
    <property type="entry name" value="VWF/SSPO/ZAN-like_Cys-rich_dom"/>
</dbReference>
<dbReference type="InterPro" id="IPR002919">
    <property type="entry name" value="TIL_dom"/>
</dbReference>
<keyword evidence="2" id="KW-1015">Disulfide bond</keyword>
<dbReference type="Gene3D" id="2.10.25.10">
    <property type="entry name" value="Laminin"/>
    <property type="match status" value="2"/>
</dbReference>
<dbReference type="FunFam" id="2.10.25.10:FF:000674">
    <property type="entry name" value="Mucin-2"/>
    <property type="match status" value="1"/>
</dbReference>
<dbReference type="GeneTree" id="ENSGT00940000165245"/>
<evidence type="ECO:0000259" key="4">
    <source>
        <dbReference type="PROSITE" id="PS51233"/>
    </source>
</evidence>
<sequence length="746" mass="83037">MATSFWDCSLSSVVCETYGSGIIQPLYDNPFYVRTSCASEFISFTYGKVDCRITLTRDDGLIVKVVIDINQMKTVLENGILHVKDNNVTLPYDDMYLHIFQYGIYTKLISRILPASTSIIWYNENSKITTFWVRAHSSVLNNQKSALSEYFLFCCITTFPLIYMIRLNMLLRAQCSPRGYSISPPTCPGNQQFQEFGNHFSPTCSNPTLDTSTQTKISTCVCPPGTVLNDLQGLQNCVAVKDCPCTYAGKLYEPNAQRRKKCRSCTCESGKWNCIEQPCPSTCAITGESVKTFDGVQYSLPGWCTYVASVGVEEKYRCNCGCPIKNADKMSVKVDGEDIKDFHQTAFWQSSTYVQLHTSFGMNVQVQVSPKIKVYITSPLTENGQTKGICGNYNGNTNDEYISSSGIMLSSSDAFAKSWSQGDCPDKDKKDCSSIDTEACQYLKDPTGIFAKCQSVVPSEQYFQYPSPIQRTLCQCTGTQEECLCVALESYAKACANQDSPVGDWRKATNCPIKCPNNQRFDYDTQACNHTCRSLSGPDPTCDVDDAPVDGCGCPDGSFRNDQQTCVSQPECACYYQGIVFSGSDPTYIKGQKCCGKRCSDCVCGFAEYLYKPTRCAFPSFQSDICQVGCRCPDGQYEDNYGACVTQEKCTCTFGEQTYKSGDNVQLKCHSCTCTNGTWDCISLPCPGKCQVFGNGYYQTFDSKWYHFDGHCQYTVVQAVFLYISLYILNTSLHNLTVYLHASGFL</sequence>
<proteinExistence type="predicted"/>
<dbReference type="Pfam" id="PF01826">
    <property type="entry name" value="TIL"/>
    <property type="match status" value="1"/>
</dbReference>
<organism evidence="5 6">
    <name type="scientific">Paramormyrops kingsleyae</name>
    <dbReference type="NCBI Taxonomy" id="1676925"/>
    <lineage>
        <taxon>Eukaryota</taxon>
        <taxon>Metazoa</taxon>
        <taxon>Chordata</taxon>
        <taxon>Craniata</taxon>
        <taxon>Vertebrata</taxon>
        <taxon>Euteleostomi</taxon>
        <taxon>Actinopterygii</taxon>
        <taxon>Neopterygii</taxon>
        <taxon>Teleostei</taxon>
        <taxon>Osteoglossocephala</taxon>
        <taxon>Osteoglossomorpha</taxon>
        <taxon>Osteoglossiformes</taxon>
        <taxon>Mormyridae</taxon>
        <taxon>Paramormyrops</taxon>
    </lineage>
</organism>
<feature type="domain" description="VWFD" evidence="4">
    <location>
        <begin position="688"/>
        <end position="746"/>
    </location>
</feature>
<keyword evidence="6" id="KW-1185">Reference proteome</keyword>
<dbReference type="SMART" id="SM00216">
    <property type="entry name" value="VWD"/>
    <property type="match status" value="1"/>
</dbReference>
<dbReference type="GO" id="GO:0031012">
    <property type="term" value="C:extracellular matrix"/>
    <property type="evidence" value="ECO:0007669"/>
    <property type="project" value="TreeGrafter"/>
</dbReference>
<dbReference type="InterPro" id="IPR050780">
    <property type="entry name" value="Mucin_vWF_Thrombospondin_sf"/>
</dbReference>
<dbReference type="Pfam" id="PF00094">
    <property type="entry name" value="VWD"/>
    <property type="match status" value="1"/>
</dbReference>
<feature type="domain" description="VWFD" evidence="4">
    <location>
        <begin position="243"/>
        <end position="433"/>
    </location>
</feature>
<dbReference type="SUPFAM" id="SSF57567">
    <property type="entry name" value="Serine protease inhibitors"/>
    <property type="match status" value="2"/>
</dbReference>
<evidence type="ECO:0000313" key="6">
    <source>
        <dbReference type="Proteomes" id="UP000261540"/>
    </source>
</evidence>
<name>A0A3B3SRP9_9TELE</name>
<evidence type="ECO:0000313" key="5">
    <source>
        <dbReference type="Ensembl" id="ENSPKIP00000033377.1"/>
    </source>
</evidence>
<protein>
    <recommendedName>
        <fullName evidence="4">VWFD domain-containing protein</fullName>
    </recommendedName>
</protein>
<dbReference type="CDD" id="cd19941">
    <property type="entry name" value="TIL"/>
    <property type="match status" value="3"/>
</dbReference>
<dbReference type="GO" id="GO:0005615">
    <property type="term" value="C:extracellular space"/>
    <property type="evidence" value="ECO:0007669"/>
    <property type="project" value="TreeGrafter"/>
</dbReference>
<dbReference type="STRING" id="1676925.ENSPKIP00000033377"/>
<dbReference type="Ensembl" id="ENSPKIT00000014267.1">
    <property type="protein sequence ID" value="ENSPKIP00000033377.1"/>
    <property type="gene ID" value="ENSPKIG00000013087.1"/>
</dbReference>
<dbReference type="PANTHER" id="PTHR11339:SF408">
    <property type="entry name" value="MUCIN-5B"/>
    <property type="match status" value="1"/>
</dbReference>
<dbReference type="Proteomes" id="UP000261540">
    <property type="component" value="Unplaced"/>
</dbReference>
<dbReference type="PROSITE" id="PS51233">
    <property type="entry name" value="VWFD"/>
    <property type="match status" value="2"/>
</dbReference>
<keyword evidence="1" id="KW-0677">Repeat</keyword>
<dbReference type="SMART" id="SM00832">
    <property type="entry name" value="C8"/>
    <property type="match status" value="1"/>
</dbReference>
<keyword evidence="3" id="KW-0325">Glycoprotein</keyword>
<dbReference type="InterPro" id="IPR001846">
    <property type="entry name" value="VWF_type-D"/>
</dbReference>
<evidence type="ECO:0000256" key="1">
    <source>
        <dbReference type="ARBA" id="ARBA00022737"/>
    </source>
</evidence>
<accession>A0A3B3SRP9</accession>
<dbReference type="AlphaFoldDB" id="A0A3B3SRP9"/>
<dbReference type="Pfam" id="PF08742">
    <property type="entry name" value="C8"/>
    <property type="match status" value="1"/>
</dbReference>
<evidence type="ECO:0000256" key="3">
    <source>
        <dbReference type="ARBA" id="ARBA00023180"/>
    </source>
</evidence>
<dbReference type="InterPro" id="IPR036084">
    <property type="entry name" value="Ser_inhib-like_sf"/>
</dbReference>
<reference evidence="5" key="2">
    <citation type="submission" date="2025-09" db="UniProtKB">
        <authorList>
            <consortium name="Ensembl"/>
        </authorList>
    </citation>
    <scope>IDENTIFICATION</scope>
</reference>